<reference evidence="13 14" key="1">
    <citation type="journal article" date="2019" name="PLoS Genet.">
        <title>Convergent evolution of linked mating-type loci in basidiomycete fungi.</title>
        <authorList>
            <person name="Sun S."/>
            <person name="Coelho M.A."/>
            <person name="Heitman J."/>
            <person name="Nowrousian M."/>
        </authorList>
    </citation>
    <scope>NUCLEOTIDE SEQUENCE [LARGE SCALE GENOMIC DNA]</scope>
    <source>
        <strain evidence="13 14">CBS 4282</strain>
    </source>
</reference>
<evidence type="ECO:0000256" key="3">
    <source>
        <dbReference type="ARBA" id="ARBA00022692"/>
    </source>
</evidence>
<keyword evidence="4 10" id="KW-1133">Transmembrane helix</keyword>
<evidence type="ECO:0000256" key="8">
    <source>
        <dbReference type="ARBA" id="ARBA00023315"/>
    </source>
</evidence>
<accession>A0A7D8UYJ2</accession>
<sequence>MPLIRGASGLVIRCFRKVERCADAVTGAAGPVFVALAWVLTVFCGLAFFDVVARTLSFWPTLLLLPAYILVPLNLYGQYWLVTHVGSGFPTARSQRDQPPSYSPHSLLAPERYGWHRDGPPPQRAATALERVRVRRCRKCDGPKPARTHHCSVCKRCVLLMDHHCPWINGCVGLHNQRHFVLFMFWISVGCWTVLTVGFARFWESFDFMNEWDAYTPKIGFTLAYILSLAIGIAVPILGGWHLLMVSNGETSIETHDNDYLSRKAKSEGLIYLNPYDLGRRRNLENFFNIGPGGYPRITLLFPLLVPPYSNGWEWPLRPMPTEATPAAPGTKLHTPELAAGLLAQDASASNEMGLGDGPGGKYVMGGQDELTDDEDGGGGWWDRPLE</sequence>
<proteinExistence type="inferred from homology"/>
<evidence type="ECO:0000256" key="11">
    <source>
        <dbReference type="SAM" id="MobiDB-lite"/>
    </source>
</evidence>
<keyword evidence="5 10" id="KW-0472">Membrane</keyword>
<comment type="catalytic activity">
    <reaction evidence="9 10">
        <text>L-cysteinyl-[protein] + hexadecanoyl-CoA = S-hexadecanoyl-L-cysteinyl-[protein] + CoA</text>
        <dbReference type="Rhea" id="RHEA:36683"/>
        <dbReference type="Rhea" id="RHEA-COMP:10131"/>
        <dbReference type="Rhea" id="RHEA-COMP:11032"/>
        <dbReference type="ChEBI" id="CHEBI:29950"/>
        <dbReference type="ChEBI" id="CHEBI:57287"/>
        <dbReference type="ChEBI" id="CHEBI:57379"/>
        <dbReference type="ChEBI" id="CHEBI:74151"/>
        <dbReference type="EC" id="2.3.1.225"/>
    </reaction>
</comment>
<evidence type="ECO:0000256" key="10">
    <source>
        <dbReference type="RuleBase" id="RU079119"/>
    </source>
</evidence>
<comment type="similarity">
    <text evidence="10">Belongs to the DHHC palmitoyltransferase family.</text>
</comment>
<evidence type="ECO:0000256" key="1">
    <source>
        <dbReference type="ARBA" id="ARBA00004141"/>
    </source>
</evidence>
<evidence type="ECO:0000256" key="9">
    <source>
        <dbReference type="ARBA" id="ARBA00048048"/>
    </source>
</evidence>
<evidence type="ECO:0000313" key="13">
    <source>
        <dbReference type="EMBL" id="TXT04957.1"/>
    </source>
</evidence>
<comment type="caution">
    <text evidence="13">The sequence shown here is derived from an EMBL/GenBank/DDBJ whole genome shotgun (WGS) entry which is preliminary data.</text>
</comment>
<feature type="transmembrane region" description="Helical" evidence="10">
    <location>
        <begin position="21"/>
        <end position="49"/>
    </location>
</feature>
<feature type="region of interest" description="Disordered" evidence="11">
    <location>
        <begin position="350"/>
        <end position="387"/>
    </location>
</feature>
<gene>
    <name evidence="13" type="ORF">VHUM_04040</name>
</gene>
<organism evidence="13 14">
    <name type="scientific">Vanrija humicola</name>
    <name type="common">Yeast</name>
    <name type="synonym">Cryptococcus humicola</name>
    <dbReference type="NCBI Taxonomy" id="5417"/>
    <lineage>
        <taxon>Eukaryota</taxon>
        <taxon>Fungi</taxon>
        <taxon>Dikarya</taxon>
        <taxon>Basidiomycota</taxon>
        <taxon>Agaricomycotina</taxon>
        <taxon>Tremellomycetes</taxon>
        <taxon>Trichosporonales</taxon>
        <taxon>Trichosporonaceae</taxon>
        <taxon>Vanrija</taxon>
    </lineage>
</organism>
<evidence type="ECO:0000256" key="7">
    <source>
        <dbReference type="ARBA" id="ARBA00023288"/>
    </source>
</evidence>
<keyword evidence="7" id="KW-0449">Lipoprotein</keyword>
<keyword evidence="2 10" id="KW-0808">Transferase</keyword>
<dbReference type="GO" id="GO:0019706">
    <property type="term" value="F:protein-cysteine S-palmitoyltransferase activity"/>
    <property type="evidence" value="ECO:0007669"/>
    <property type="project" value="UniProtKB-EC"/>
</dbReference>
<feature type="transmembrane region" description="Helical" evidence="10">
    <location>
        <begin position="223"/>
        <end position="244"/>
    </location>
</feature>
<dbReference type="OrthoDB" id="9909019at2759"/>
<feature type="transmembrane region" description="Helical" evidence="10">
    <location>
        <begin position="55"/>
        <end position="76"/>
    </location>
</feature>
<keyword evidence="8 10" id="KW-0012">Acyltransferase</keyword>
<dbReference type="Proteomes" id="UP000473826">
    <property type="component" value="Unassembled WGS sequence"/>
</dbReference>
<feature type="compositionally biased region" description="Gly residues" evidence="11">
    <location>
        <begin position="355"/>
        <end position="364"/>
    </location>
</feature>
<dbReference type="EMBL" id="QKWK01000013">
    <property type="protein sequence ID" value="TXT04957.1"/>
    <property type="molecule type" value="Genomic_DNA"/>
</dbReference>
<dbReference type="AlphaFoldDB" id="A0A7D8UYJ2"/>
<dbReference type="GO" id="GO:0016020">
    <property type="term" value="C:membrane"/>
    <property type="evidence" value="ECO:0007669"/>
    <property type="project" value="UniProtKB-SubCell"/>
</dbReference>
<feature type="domain" description="Palmitoyltransferase DHHC" evidence="12">
    <location>
        <begin position="136"/>
        <end position="256"/>
    </location>
</feature>
<dbReference type="InterPro" id="IPR001594">
    <property type="entry name" value="Palmitoyltrfase_DHHC"/>
</dbReference>
<keyword evidence="3 10" id="KW-0812">Transmembrane</keyword>
<dbReference type="InterPro" id="IPR039859">
    <property type="entry name" value="PFA4/ZDH16/20/ERF2-like"/>
</dbReference>
<feature type="transmembrane region" description="Helical" evidence="10">
    <location>
        <begin position="180"/>
        <end position="203"/>
    </location>
</feature>
<keyword evidence="6" id="KW-0564">Palmitate</keyword>
<name>A0A7D8UYJ2_VANHU</name>
<comment type="subcellular location">
    <subcellularLocation>
        <location evidence="1">Membrane</location>
        <topology evidence="1">Multi-pass membrane protein</topology>
    </subcellularLocation>
</comment>
<evidence type="ECO:0000256" key="2">
    <source>
        <dbReference type="ARBA" id="ARBA00022679"/>
    </source>
</evidence>
<dbReference type="PANTHER" id="PTHR12246">
    <property type="entry name" value="PALMITOYLTRANSFERASE ZDHHC16"/>
    <property type="match status" value="1"/>
</dbReference>
<protein>
    <recommendedName>
        <fullName evidence="10">Palmitoyltransferase</fullName>
        <ecNumber evidence="10">2.3.1.225</ecNumber>
    </recommendedName>
</protein>
<evidence type="ECO:0000259" key="12">
    <source>
        <dbReference type="Pfam" id="PF01529"/>
    </source>
</evidence>
<keyword evidence="14" id="KW-1185">Reference proteome</keyword>
<evidence type="ECO:0000313" key="14">
    <source>
        <dbReference type="Proteomes" id="UP000473826"/>
    </source>
</evidence>
<evidence type="ECO:0000256" key="6">
    <source>
        <dbReference type="ARBA" id="ARBA00023139"/>
    </source>
</evidence>
<evidence type="ECO:0000256" key="5">
    <source>
        <dbReference type="ARBA" id="ARBA00023136"/>
    </source>
</evidence>
<dbReference type="PROSITE" id="PS50216">
    <property type="entry name" value="DHHC"/>
    <property type="match status" value="1"/>
</dbReference>
<evidence type="ECO:0000256" key="4">
    <source>
        <dbReference type="ARBA" id="ARBA00022989"/>
    </source>
</evidence>
<dbReference type="Pfam" id="PF01529">
    <property type="entry name" value="DHHC"/>
    <property type="match status" value="1"/>
</dbReference>
<dbReference type="EC" id="2.3.1.225" evidence="10"/>
<comment type="domain">
    <text evidence="10">The DHHC domain is required for palmitoyltransferase activity.</text>
</comment>